<keyword evidence="3" id="KW-1185">Reference proteome</keyword>
<dbReference type="EMBL" id="CM017326">
    <property type="protein sequence ID" value="KAE8076643.1"/>
    <property type="molecule type" value="Genomic_DNA"/>
</dbReference>
<dbReference type="Proteomes" id="UP000327013">
    <property type="component" value="Chromosome 6"/>
</dbReference>
<evidence type="ECO:0000313" key="2">
    <source>
        <dbReference type="EMBL" id="KAE8076643.1"/>
    </source>
</evidence>
<name>A0A5N6RCB3_9ROSI</name>
<reference evidence="2 3" key="1">
    <citation type="submission" date="2019-06" db="EMBL/GenBank/DDBJ databases">
        <title>A chromosomal-level reference genome of Carpinus fangiana (Coryloideae, Betulaceae).</title>
        <authorList>
            <person name="Yang X."/>
            <person name="Wang Z."/>
            <person name="Zhang L."/>
            <person name="Hao G."/>
            <person name="Liu J."/>
            <person name="Yang Y."/>
        </authorList>
    </citation>
    <scope>NUCLEOTIDE SEQUENCE [LARGE SCALE GENOMIC DNA]</scope>
    <source>
        <strain evidence="2">Cfa_2016G</strain>
        <tissue evidence="2">Leaf</tissue>
    </source>
</reference>
<accession>A0A5N6RCB3</accession>
<evidence type="ECO:0000313" key="3">
    <source>
        <dbReference type="Proteomes" id="UP000327013"/>
    </source>
</evidence>
<protein>
    <recommendedName>
        <fullName evidence="1">PB1-like domain-containing protein</fullName>
    </recommendedName>
</protein>
<sequence>MGLERVTFRAHYGSTFDRKYNCIYIGGETELVDDNFELGRLSFIELGKMLNPFGYQQGDMIYYLQLDKSLDDGLVLLTSNDSVVGMAKYLQQCKSDIPIMALYIVSYHTSYEQVGADEDDEGADDARRMKIINDPFWKSLMGNEGDAWDDSDDQPVACFVTHDNDALDDGGDQPMASTSTHSDEDSITTTCKWITSYSTNNTYTRGI</sequence>
<dbReference type="Pfam" id="PF26130">
    <property type="entry name" value="PB1-like"/>
    <property type="match status" value="1"/>
</dbReference>
<gene>
    <name evidence="2" type="ORF">FH972_015280</name>
</gene>
<evidence type="ECO:0000259" key="1">
    <source>
        <dbReference type="Pfam" id="PF26130"/>
    </source>
</evidence>
<dbReference type="InterPro" id="IPR058594">
    <property type="entry name" value="PB1-like_dom_pln"/>
</dbReference>
<dbReference type="AlphaFoldDB" id="A0A5N6RCB3"/>
<proteinExistence type="predicted"/>
<organism evidence="2 3">
    <name type="scientific">Carpinus fangiana</name>
    <dbReference type="NCBI Taxonomy" id="176857"/>
    <lineage>
        <taxon>Eukaryota</taxon>
        <taxon>Viridiplantae</taxon>
        <taxon>Streptophyta</taxon>
        <taxon>Embryophyta</taxon>
        <taxon>Tracheophyta</taxon>
        <taxon>Spermatophyta</taxon>
        <taxon>Magnoliopsida</taxon>
        <taxon>eudicotyledons</taxon>
        <taxon>Gunneridae</taxon>
        <taxon>Pentapetalae</taxon>
        <taxon>rosids</taxon>
        <taxon>fabids</taxon>
        <taxon>Fagales</taxon>
        <taxon>Betulaceae</taxon>
        <taxon>Carpinus</taxon>
    </lineage>
</organism>
<feature type="domain" description="PB1-like" evidence="1">
    <location>
        <begin position="5"/>
        <end position="97"/>
    </location>
</feature>
<dbReference type="OrthoDB" id="1746151at2759"/>